<evidence type="ECO:0000256" key="1">
    <source>
        <dbReference type="ARBA" id="ARBA00004604"/>
    </source>
</evidence>
<dbReference type="PANTHER" id="PTHR12202:SF0">
    <property type="entry name" value="ESF1 HOMOLOG"/>
    <property type="match status" value="1"/>
</dbReference>
<dbReference type="PANTHER" id="PTHR12202">
    <property type="entry name" value="ESF1 HOMOLOG"/>
    <property type="match status" value="1"/>
</dbReference>
<feature type="domain" description="NUC153" evidence="6">
    <location>
        <begin position="622"/>
        <end position="649"/>
    </location>
</feature>
<keyword evidence="4" id="KW-0539">Nucleus</keyword>
<gene>
    <name evidence="8" type="ORF">GSLYS_00010092001</name>
</gene>
<dbReference type="GO" id="GO:0003723">
    <property type="term" value="F:RNA binding"/>
    <property type="evidence" value="ECO:0007669"/>
    <property type="project" value="TreeGrafter"/>
</dbReference>
<feature type="compositionally biased region" description="Polar residues" evidence="5">
    <location>
        <begin position="665"/>
        <end position="677"/>
    </location>
</feature>
<keyword evidence="3" id="KW-0175">Coiled coil</keyword>
<comment type="similarity">
    <text evidence="2">Belongs to the ESF1 family.</text>
</comment>
<feature type="compositionally biased region" description="Basic residues" evidence="5">
    <location>
        <begin position="546"/>
        <end position="557"/>
    </location>
</feature>
<evidence type="ECO:0000259" key="7">
    <source>
        <dbReference type="Pfam" id="PF25121"/>
    </source>
</evidence>
<feature type="compositionally biased region" description="Basic and acidic residues" evidence="5">
    <location>
        <begin position="253"/>
        <end position="270"/>
    </location>
</feature>
<feature type="compositionally biased region" description="Basic and acidic residues" evidence="5">
    <location>
        <begin position="89"/>
        <end position="119"/>
    </location>
</feature>
<evidence type="ECO:0008006" key="10">
    <source>
        <dbReference type="Google" id="ProtNLM"/>
    </source>
</evidence>
<accession>A0AAV2HRT7</accession>
<dbReference type="InterPro" id="IPR056750">
    <property type="entry name" value="RRM_ESF1"/>
</dbReference>
<evidence type="ECO:0000256" key="2">
    <source>
        <dbReference type="ARBA" id="ARBA00009087"/>
    </source>
</evidence>
<evidence type="ECO:0000313" key="8">
    <source>
        <dbReference type="EMBL" id="CAL1536179.1"/>
    </source>
</evidence>
<evidence type="ECO:0000256" key="3">
    <source>
        <dbReference type="ARBA" id="ARBA00023054"/>
    </source>
</evidence>
<evidence type="ECO:0000259" key="6">
    <source>
        <dbReference type="Pfam" id="PF08159"/>
    </source>
</evidence>
<dbReference type="AlphaFoldDB" id="A0AAV2HRT7"/>
<sequence>MDSIENDPRFAHIATDPRFRPMPKSKRKVKIDSRFQSLFTNTHFSHRTDIDKRGRPILDSSKKNKHVMEKFYELSDNSDSEKDEADNDEASKEPAPKKLKKDTRGRVVSPKKDAKTESDDKPEESESATSSESEDDDTELPEFTQEFALEETEIDHKWNELHTDAPAISESTRRLAVCNMDWDYVKAQDLFILFKSFVPEGGQVKSVTIYPSEFGKERMSEEALLGPREIREGVKEEDVRDDEVKGRKKNKKQVKDQKKIKQTEKEREAAQTEKLREYQLNRLRYYFAVVDCDSVGTADMIYSECDGREYQLSSVRLDLRFIPDDMTFDDEPKESFSEEQSIVGYQPSQFNSTALSQAKVEVTWDETEFDRLARRIGSLQPKELESIVEENKFAEIIAPPESDSEDEQDGRPAWLQNILSDEKKAFTEEEKIQLYRKVLMDQLVEDQDEKKAEEGEVDQEVEWQVGLKTSVEKKLKKKELQGENTIVSDFLEKKKAKKKKKRVEKMKKLEVKEDGDSEAFSDDEIPGGIESFKDMFQEEPDLNIHAKGKKKKQKLNKRKGDKDDDSVDEKLKAELELIVMDEEGDKKISKPEVVKEKSKKKKKKLAKMKKSAEEDYNLDLNDPRFSALYNSHLFHIDPTAPQFKKTKNMLKLVDEQIKRKKDAQPKTTNAAVKNKSQALVERLKSKIKK</sequence>
<protein>
    <recommendedName>
        <fullName evidence="10">NUC153 domain-containing protein</fullName>
    </recommendedName>
</protein>
<feature type="region of interest" description="Disordered" evidence="5">
    <location>
        <begin position="505"/>
        <end position="528"/>
    </location>
</feature>
<feature type="compositionally biased region" description="Acidic residues" evidence="5">
    <location>
        <begin position="515"/>
        <end position="525"/>
    </location>
</feature>
<feature type="compositionally biased region" description="Basic and acidic residues" evidence="5">
    <location>
        <begin position="558"/>
        <end position="567"/>
    </location>
</feature>
<feature type="compositionally biased region" description="Basic and acidic residues" evidence="5">
    <location>
        <begin position="235"/>
        <end position="245"/>
    </location>
</feature>
<feature type="region of interest" description="Disordered" evidence="5">
    <location>
        <begin position="235"/>
        <end position="270"/>
    </location>
</feature>
<comment type="subcellular location">
    <subcellularLocation>
        <location evidence="1">Nucleus</location>
        <location evidence="1">Nucleolus</location>
    </subcellularLocation>
</comment>
<feature type="region of interest" description="Disordered" evidence="5">
    <location>
        <begin position="1"/>
        <end position="30"/>
    </location>
</feature>
<feature type="compositionally biased region" description="Acidic residues" evidence="5">
    <location>
        <begin position="76"/>
        <end position="88"/>
    </location>
</feature>
<keyword evidence="9" id="KW-1185">Reference proteome</keyword>
<organism evidence="8 9">
    <name type="scientific">Lymnaea stagnalis</name>
    <name type="common">Great pond snail</name>
    <name type="synonym">Helix stagnalis</name>
    <dbReference type="NCBI Taxonomy" id="6523"/>
    <lineage>
        <taxon>Eukaryota</taxon>
        <taxon>Metazoa</taxon>
        <taxon>Spiralia</taxon>
        <taxon>Lophotrochozoa</taxon>
        <taxon>Mollusca</taxon>
        <taxon>Gastropoda</taxon>
        <taxon>Heterobranchia</taxon>
        <taxon>Euthyneura</taxon>
        <taxon>Panpulmonata</taxon>
        <taxon>Hygrophila</taxon>
        <taxon>Lymnaeoidea</taxon>
        <taxon>Lymnaeidae</taxon>
        <taxon>Lymnaea</taxon>
    </lineage>
</organism>
<comment type="caution">
    <text evidence="8">The sequence shown here is derived from an EMBL/GenBank/DDBJ whole genome shotgun (WGS) entry which is preliminary data.</text>
</comment>
<feature type="compositionally biased region" description="Basic and acidic residues" evidence="5">
    <location>
        <begin position="46"/>
        <end position="73"/>
    </location>
</feature>
<feature type="region of interest" description="Disordered" evidence="5">
    <location>
        <begin position="590"/>
        <end position="612"/>
    </location>
</feature>
<feature type="compositionally biased region" description="Acidic residues" evidence="5">
    <location>
        <begin position="120"/>
        <end position="140"/>
    </location>
</feature>
<dbReference type="GO" id="GO:0006364">
    <property type="term" value="P:rRNA processing"/>
    <property type="evidence" value="ECO:0007669"/>
    <property type="project" value="InterPro"/>
</dbReference>
<evidence type="ECO:0000256" key="4">
    <source>
        <dbReference type="ARBA" id="ARBA00023242"/>
    </source>
</evidence>
<dbReference type="EMBL" id="CAXITT010000222">
    <property type="protein sequence ID" value="CAL1536179.1"/>
    <property type="molecule type" value="Genomic_DNA"/>
</dbReference>
<reference evidence="8 9" key="1">
    <citation type="submission" date="2024-04" db="EMBL/GenBank/DDBJ databases">
        <authorList>
            <consortium name="Genoscope - CEA"/>
            <person name="William W."/>
        </authorList>
    </citation>
    <scope>NUCLEOTIDE SEQUENCE [LARGE SCALE GENOMIC DNA]</scope>
</reference>
<feature type="compositionally biased region" description="Basic and acidic residues" evidence="5">
    <location>
        <begin position="1"/>
        <end position="19"/>
    </location>
</feature>
<dbReference type="Pfam" id="PF25121">
    <property type="entry name" value="RRM_ESF1"/>
    <property type="match status" value="1"/>
</dbReference>
<name>A0AAV2HRT7_LYMST</name>
<feature type="region of interest" description="Disordered" evidence="5">
    <location>
        <begin position="660"/>
        <end position="689"/>
    </location>
</feature>
<proteinExistence type="inferred from homology"/>
<dbReference type="Proteomes" id="UP001497497">
    <property type="component" value="Unassembled WGS sequence"/>
</dbReference>
<evidence type="ECO:0000256" key="5">
    <source>
        <dbReference type="SAM" id="MobiDB-lite"/>
    </source>
</evidence>
<feature type="region of interest" description="Disordered" evidence="5">
    <location>
        <begin position="42"/>
        <end position="140"/>
    </location>
</feature>
<dbReference type="InterPro" id="IPR039754">
    <property type="entry name" value="Esf1"/>
</dbReference>
<feature type="region of interest" description="Disordered" evidence="5">
    <location>
        <begin position="541"/>
        <end position="567"/>
    </location>
</feature>
<evidence type="ECO:0000313" key="9">
    <source>
        <dbReference type="Proteomes" id="UP001497497"/>
    </source>
</evidence>
<feature type="compositionally biased region" description="Basic residues" evidence="5">
    <location>
        <begin position="597"/>
        <end position="609"/>
    </location>
</feature>
<dbReference type="GO" id="GO:0005730">
    <property type="term" value="C:nucleolus"/>
    <property type="evidence" value="ECO:0007669"/>
    <property type="project" value="UniProtKB-SubCell"/>
</dbReference>
<dbReference type="Pfam" id="PF08159">
    <property type="entry name" value="NUC153"/>
    <property type="match status" value="1"/>
</dbReference>
<dbReference type="InterPro" id="IPR012580">
    <property type="entry name" value="NUC153"/>
</dbReference>
<feature type="domain" description="ESF1 RRM" evidence="7">
    <location>
        <begin position="172"/>
        <end position="335"/>
    </location>
</feature>